<organism evidence="1 2">
    <name type="scientific">Auriscalpium vulgare</name>
    <dbReference type="NCBI Taxonomy" id="40419"/>
    <lineage>
        <taxon>Eukaryota</taxon>
        <taxon>Fungi</taxon>
        <taxon>Dikarya</taxon>
        <taxon>Basidiomycota</taxon>
        <taxon>Agaricomycotina</taxon>
        <taxon>Agaricomycetes</taxon>
        <taxon>Russulales</taxon>
        <taxon>Auriscalpiaceae</taxon>
        <taxon>Auriscalpium</taxon>
    </lineage>
</organism>
<sequence length="351" mass="39888">MANTPLEVQMLIIEWVYRLSQSKTVDYATLCACAMVCRAWTYTAQRLLFRRVPRARTNTNTPRSIPLLIRTLRTTPRLSAAVHSIVLNFRSNKSTSAFSDDVALLELCPQVQGIWITDRTDSKEVYPALEARLRALQLNPVFLHSYGQPSFIALLLRTWPNLRALDVDGCNIDQLTPISGTKALHALTIFELDSLAWLLSPQNDFAALRDLELINLLWYDAAWKELHISGVLPQLRTLRVEGSFPPQQFLERLERLESLVFTDLPTEDAAFPPSLRHAGYHGRDTSQTDGMDRTVAALGTLANLQLVTTTRRAPKVQIKALESVCRDRGVELEIRQRPEDFPCPRWDVDWI</sequence>
<dbReference type="Proteomes" id="UP000814033">
    <property type="component" value="Unassembled WGS sequence"/>
</dbReference>
<dbReference type="EMBL" id="MU276280">
    <property type="protein sequence ID" value="KAI0039634.1"/>
    <property type="molecule type" value="Genomic_DNA"/>
</dbReference>
<reference evidence="1" key="2">
    <citation type="journal article" date="2022" name="New Phytol.">
        <title>Evolutionary transition to the ectomycorrhizal habit in the genomes of a hyperdiverse lineage of mushroom-forming fungi.</title>
        <authorList>
            <person name="Looney B."/>
            <person name="Miyauchi S."/>
            <person name="Morin E."/>
            <person name="Drula E."/>
            <person name="Courty P.E."/>
            <person name="Kohler A."/>
            <person name="Kuo A."/>
            <person name="LaButti K."/>
            <person name="Pangilinan J."/>
            <person name="Lipzen A."/>
            <person name="Riley R."/>
            <person name="Andreopoulos W."/>
            <person name="He G."/>
            <person name="Johnson J."/>
            <person name="Nolan M."/>
            <person name="Tritt A."/>
            <person name="Barry K.W."/>
            <person name="Grigoriev I.V."/>
            <person name="Nagy L.G."/>
            <person name="Hibbett D."/>
            <person name="Henrissat B."/>
            <person name="Matheny P.B."/>
            <person name="Labbe J."/>
            <person name="Martin F.M."/>
        </authorList>
    </citation>
    <scope>NUCLEOTIDE SEQUENCE</scope>
    <source>
        <strain evidence="1">FP105234-sp</strain>
    </source>
</reference>
<evidence type="ECO:0000313" key="2">
    <source>
        <dbReference type="Proteomes" id="UP000814033"/>
    </source>
</evidence>
<accession>A0ACB8R686</accession>
<gene>
    <name evidence="1" type="ORF">FA95DRAFT_1002214</name>
</gene>
<reference evidence="1" key="1">
    <citation type="submission" date="2021-02" db="EMBL/GenBank/DDBJ databases">
        <authorList>
            <consortium name="DOE Joint Genome Institute"/>
            <person name="Ahrendt S."/>
            <person name="Looney B.P."/>
            <person name="Miyauchi S."/>
            <person name="Morin E."/>
            <person name="Drula E."/>
            <person name="Courty P.E."/>
            <person name="Chicoki N."/>
            <person name="Fauchery L."/>
            <person name="Kohler A."/>
            <person name="Kuo A."/>
            <person name="Labutti K."/>
            <person name="Pangilinan J."/>
            <person name="Lipzen A."/>
            <person name="Riley R."/>
            <person name="Andreopoulos W."/>
            <person name="He G."/>
            <person name="Johnson J."/>
            <person name="Barry K.W."/>
            <person name="Grigoriev I.V."/>
            <person name="Nagy L."/>
            <person name="Hibbett D."/>
            <person name="Henrissat B."/>
            <person name="Matheny P.B."/>
            <person name="Labbe J."/>
            <person name="Martin F."/>
        </authorList>
    </citation>
    <scope>NUCLEOTIDE SEQUENCE</scope>
    <source>
        <strain evidence="1">FP105234-sp</strain>
    </source>
</reference>
<protein>
    <submittedName>
        <fullName evidence="1">Uncharacterized protein</fullName>
    </submittedName>
</protein>
<name>A0ACB8R686_9AGAM</name>
<comment type="caution">
    <text evidence="1">The sequence shown here is derived from an EMBL/GenBank/DDBJ whole genome shotgun (WGS) entry which is preliminary data.</text>
</comment>
<evidence type="ECO:0000313" key="1">
    <source>
        <dbReference type="EMBL" id="KAI0039634.1"/>
    </source>
</evidence>
<keyword evidence="2" id="KW-1185">Reference proteome</keyword>
<proteinExistence type="predicted"/>